<evidence type="ECO:0000259" key="1">
    <source>
        <dbReference type="PROSITE" id="PS50125"/>
    </source>
</evidence>
<dbReference type="PROSITE" id="PS50125">
    <property type="entry name" value="GUANYLATE_CYCLASE_2"/>
    <property type="match status" value="1"/>
</dbReference>
<keyword evidence="3" id="KW-1185">Reference proteome</keyword>
<dbReference type="PANTHER" id="PTHR43081">
    <property type="entry name" value="ADENYLATE CYCLASE, TERMINAL-DIFFERENTIATION SPECIFIC-RELATED"/>
    <property type="match status" value="1"/>
</dbReference>
<dbReference type="Gene3D" id="1.25.40.10">
    <property type="entry name" value="Tetratricopeptide repeat domain"/>
    <property type="match status" value="1"/>
</dbReference>
<accession>A0ABT9EBC1</accession>
<reference evidence="2 3" key="1">
    <citation type="submission" date="2023-08" db="EMBL/GenBank/DDBJ databases">
        <title>The draft genome sequence of Paracraurococcus sp. LOR1-02.</title>
        <authorList>
            <person name="Kingkaew E."/>
            <person name="Tanasupawat S."/>
        </authorList>
    </citation>
    <scope>NUCLEOTIDE SEQUENCE [LARGE SCALE GENOMIC DNA]</scope>
    <source>
        <strain evidence="2 3">LOR1-02</strain>
    </source>
</reference>
<gene>
    <name evidence="2" type="ORF">Q7A36_34460</name>
</gene>
<dbReference type="SUPFAM" id="SSF55073">
    <property type="entry name" value="Nucleotide cyclase"/>
    <property type="match status" value="1"/>
</dbReference>
<dbReference type="SUPFAM" id="SSF48452">
    <property type="entry name" value="TPR-like"/>
    <property type="match status" value="1"/>
</dbReference>
<dbReference type="InterPro" id="IPR011990">
    <property type="entry name" value="TPR-like_helical_dom_sf"/>
</dbReference>
<sequence length="593" mass="63508">MAEDPAFPGDTGMRPERRSAAIAVADVVGSSVLVGMAPDAAHQALTHLQDTALVPLAVAHGACFQRSTGDGTLVEFPSADAALAWALAAQRAATATAADPRSLPIALRISIDVGEVLVAKGDITGQCVNIAARLQEHAPPGGLALSEAARQALTAPPPGLVNIGSVSLRNILGQVRVALLLPECPPRVPRPAPLEGRPAVAVLPFHAEDADEASRYFNEGAIEDIILSLGALHELAVIARGATLGWAAETYDPPTLGRMLGVRYLVSGRLRRRGDGLRLRVDLHETQEGDQLWSERFDIPLREIFLVQDHVVERTVAGIAPTIRAAELRMALRKPPQSLTAYDHTLRAMHALDGLKRDTFRAAEQHLQQAMLDDPGYATAAALAARWHSLAIGQAWSENPANDAAQLRELAHRAVRLDPRNALGHAISGHFRAYHLRDPESALPHLRRATEVGPSCALAWTLLSGSLSYLGRGAEALEAARRGLALSPLGADRYYYQFFEGLAQHVIGDQAAAARSMRLSLAESPGFTSAHRILIAALVAQDECAAAQAVAAEMMQCEPRFRISHYARERQPFADTALGRQLLDALRQSGAPD</sequence>
<name>A0ABT9EBC1_9PROT</name>
<dbReference type="InterPro" id="IPR050697">
    <property type="entry name" value="Adenylyl/Guanylyl_Cyclase_3/4"/>
</dbReference>
<evidence type="ECO:0000313" key="3">
    <source>
        <dbReference type="Proteomes" id="UP001243009"/>
    </source>
</evidence>
<dbReference type="InterPro" id="IPR029787">
    <property type="entry name" value="Nucleotide_cyclase"/>
</dbReference>
<dbReference type="Proteomes" id="UP001243009">
    <property type="component" value="Unassembled WGS sequence"/>
</dbReference>
<comment type="caution">
    <text evidence="2">The sequence shown here is derived from an EMBL/GenBank/DDBJ whole genome shotgun (WGS) entry which is preliminary data.</text>
</comment>
<proteinExistence type="predicted"/>
<dbReference type="EMBL" id="JAUTWS010000093">
    <property type="protein sequence ID" value="MDO9713479.1"/>
    <property type="molecule type" value="Genomic_DNA"/>
</dbReference>
<evidence type="ECO:0000313" key="2">
    <source>
        <dbReference type="EMBL" id="MDO9713479.1"/>
    </source>
</evidence>
<dbReference type="InterPro" id="IPR001054">
    <property type="entry name" value="A/G_cyclase"/>
</dbReference>
<dbReference type="RefSeq" id="WP_305108335.1">
    <property type="nucleotide sequence ID" value="NZ_JAUTWS010000093.1"/>
</dbReference>
<organism evidence="2 3">
    <name type="scientific">Paracraurococcus lichenis</name>
    <dbReference type="NCBI Taxonomy" id="3064888"/>
    <lineage>
        <taxon>Bacteria</taxon>
        <taxon>Pseudomonadati</taxon>
        <taxon>Pseudomonadota</taxon>
        <taxon>Alphaproteobacteria</taxon>
        <taxon>Acetobacterales</taxon>
        <taxon>Roseomonadaceae</taxon>
        <taxon>Paracraurococcus</taxon>
    </lineage>
</organism>
<dbReference type="Gene3D" id="3.30.70.1230">
    <property type="entry name" value="Nucleotide cyclase"/>
    <property type="match status" value="1"/>
</dbReference>
<dbReference type="CDD" id="cd07302">
    <property type="entry name" value="CHD"/>
    <property type="match status" value="1"/>
</dbReference>
<protein>
    <recommendedName>
        <fullName evidence="1">Guanylate cyclase domain-containing protein</fullName>
    </recommendedName>
</protein>
<feature type="domain" description="Guanylate cyclase" evidence="1">
    <location>
        <begin position="21"/>
        <end position="135"/>
    </location>
</feature>
<dbReference type="PANTHER" id="PTHR43081:SF19">
    <property type="entry name" value="PH-SENSITIVE ADENYLATE CYCLASE RV1264"/>
    <property type="match status" value="1"/>
</dbReference>